<gene>
    <name evidence="1" type="ORF">SAMN05421734_11316</name>
</gene>
<proteinExistence type="predicted"/>
<keyword evidence="2" id="KW-1185">Reference proteome</keyword>
<organism evidence="1 2">
    <name type="scientific">Pelagirhabdus alkalitolerans</name>
    <dbReference type="NCBI Taxonomy" id="1612202"/>
    <lineage>
        <taxon>Bacteria</taxon>
        <taxon>Bacillati</taxon>
        <taxon>Bacillota</taxon>
        <taxon>Bacilli</taxon>
        <taxon>Bacillales</taxon>
        <taxon>Bacillaceae</taxon>
        <taxon>Pelagirhabdus</taxon>
    </lineage>
</organism>
<dbReference type="OrthoDB" id="2972744at2"/>
<protein>
    <recommendedName>
        <fullName evidence="3">DUF4352 domain-containing protein</fullName>
    </recommendedName>
</protein>
<evidence type="ECO:0008006" key="3">
    <source>
        <dbReference type="Google" id="ProtNLM"/>
    </source>
</evidence>
<dbReference type="AlphaFoldDB" id="A0A1G6MYX4"/>
<evidence type="ECO:0000313" key="2">
    <source>
        <dbReference type="Proteomes" id="UP000242949"/>
    </source>
</evidence>
<sequence>MRRIVLLCLIFVSVLLGGCNLNTNSEREPIEIEESEHGTFSTYYHETNMGTFETGPIIIDVEEMYLVQSDLETESTQVISSEESQDYITFLLSVSSEVSEGENIEFSPDHLTLSTNTGEHFESPHDTLSDTVDIQYIGSNTVRRIAYILEDSKASEIDNVHFKIKAPTNEDNEKIGEDIELNIDMTER</sequence>
<accession>A0A1G6MYX4</accession>
<dbReference type="STRING" id="1612202.SAMN05421734_11316"/>
<reference evidence="2" key="1">
    <citation type="submission" date="2016-09" db="EMBL/GenBank/DDBJ databases">
        <authorList>
            <person name="Varghese N."/>
            <person name="Submissions S."/>
        </authorList>
    </citation>
    <scope>NUCLEOTIDE SEQUENCE [LARGE SCALE GENOMIC DNA]</scope>
    <source>
        <strain evidence="2">S5</strain>
    </source>
</reference>
<dbReference type="PROSITE" id="PS51257">
    <property type="entry name" value="PROKAR_LIPOPROTEIN"/>
    <property type="match status" value="1"/>
</dbReference>
<evidence type="ECO:0000313" key="1">
    <source>
        <dbReference type="EMBL" id="SDC60760.1"/>
    </source>
</evidence>
<dbReference type="EMBL" id="FMYI01000013">
    <property type="protein sequence ID" value="SDC60760.1"/>
    <property type="molecule type" value="Genomic_DNA"/>
</dbReference>
<dbReference type="RefSeq" id="WP_090797182.1">
    <property type="nucleotide sequence ID" value="NZ_FMYI01000013.1"/>
</dbReference>
<name>A0A1G6MYX4_9BACI</name>
<dbReference type="Proteomes" id="UP000242949">
    <property type="component" value="Unassembled WGS sequence"/>
</dbReference>